<keyword evidence="1" id="KW-0812">Transmembrane</keyword>
<feature type="transmembrane region" description="Helical" evidence="1">
    <location>
        <begin position="37"/>
        <end position="60"/>
    </location>
</feature>
<dbReference type="AlphaFoldDB" id="A0A812ZGM6"/>
<dbReference type="Proteomes" id="UP000601435">
    <property type="component" value="Unassembled WGS sequence"/>
</dbReference>
<feature type="transmembrane region" description="Helical" evidence="1">
    <location>
        <begin position="105"/>
        <end position="129"/>
    </location>
</feature>
<evidence type="ECO:0008006" key="4">
    <source>
        <dbReference type="Google" id="ProtNLM"/>
    </source>
</evidence>
<dbReference type="PANTHER" id="PTHR10217:SF435">
    <property type="entry name" value="POTASSIUM VOLTAGE-GATED CHANNEL PROTEIN EAG"/>
    <property type="match status" value="1"/>
</dbReference>
<dbReference type="EMBL" id="CAJNJA010047551">
    <property type="protein sequence ID" value="CAE7824899.1"/>
    <property type="molecule type" value="Genomic_DNA"/>
</dbReference>
<protein>
    <recommendedName>
        <fullName evidence="4">Cyclic nucleotide-binding domain-containing protein</fullName>
    </recommendedName>
</protein>
<dbReference type="SUPFAM" id="SSF51206">
    <property type="entry name" value="cAMP-binding domain-like"/>
    <property type="match status" value="1"/>
</dbReference>
<comment type="caution">
    <text evidence="2">The sequence shown here is derived from an EMBL/GenBank/DDBJ whole genome shotgun (WGS) entry which is preliminary data.</text>
</comment>
<evidence type="ECO:0000256" key="1">
    <source>
        <dbReference type="SAM" id="Phobius"/>
    </source>
</evidence>
<keyword evidence="1" id="KW-0472">Membrane</keyword>
<dbReference type="InterPro" id="IPR018490">
    <property type="entry name" value="cNMP-bd_dom_sf"/>
</dbReference>
<sequence>MQLLRLCTLPYYYEHSGVAAFTHNVLRKTSREVRATWNVSWMGLASLFCLHCLTCAWFGVGSQMGGWTEDAQLARRNCTALQALSRLPPARITENMELQTQAERLLAVLSTALAVLFASIFTSVVTNDISDLRRLKRIKKEAEDKLCDFLEAHPVPQSLEQQLSSYARRHMSRVAPPGKEELAGSLPHFLYEELCREAFTPVVSGHSLLHSLCSKYTAFQRELCVRCFVEWHIMAQETLFLPGGQCESLLFVVRGVITYSK</sequence>
<dbReference type="PANTHER" id="PTHR10217">
    <property type="entry name" value="VOLTAGE AND LIGAND GATED POTASSIUM CHANNEL"/>
    <property type="match status" value="1"/>
</dbReference>
<dbReference type="GO" id="GO:0005249">
    <property type="term" value="F:voltage-gated potassium channel activity"/>
    <property type="evidence" value="ECO:0007669"/>
    <property type="project" value="TreeGrafter"/>
</dbReference>
<dbReference type="InterPro" id="IPR050818">
    <property type="entry name" value="KCNH_animal-type"/>
</dbReference>
<accession>A0A812ZGM6</accession>
<gene>
    <name evidence="2" type="ORF">SNEC2469_LOCUS24592</name>
</gene>
<dbReference type="OrthoDB" id="431174at2759"/>
<keyword evidence="1" id="KW-1133">Transmembrane helix</keyword>
<name>A0A812ZGM6_9DINO</name>
<keyword evidence="3" id="KW-1185">Reference proteome</keyword>
<reference evidence="2" key="1">
    <citation type="submission" date="2021-02" db="EMBL/GenBank/DDBJ databases">
        <authorList>
            <person name="Dougan E. K."/>
            <person name="Rhodes N."/>
            <person name="Thang M."/>
            <person name="Chan C."/>
        </authorList>
    </citation>
    <scope>NUCLEOTIDE SEQUENCE</scope>
</reference>
<evidence type="ECO:0000313" key="3">
    <source>
        <dbReference type="Proteomes" id="UP000601435"/>
    </source>
</evidence>
<dbReference type="GO" id="GO:0005886">
    <property type="term" value="C:plasma membrane"/>
    <property type="evidence" value="ECO:0007669"/>
    <property type="project" value="TreeGrafter"/>
</dbReference>
<proteinExistence type="predicted"/>
<evidence type="ECO:0000313" key="2">
    <source>
        <dbReference type="EMBL" id="CAE7824899.1"/>
    </source>
</evidence>
<dbReference type="GO" id="GO:0042391">
    <property type="term" value="P:regulation of membrane potential"/>
    <property type="evidence" value="ECO:0007669"/>
    <property type="project" value="TreeGrafter"/>
</dbReference>
<organism evidence="2 3">
    <name type="scientific">Symbiodinium necroappetens</name>
    <dbReference type="NCBI Taxonomy" id="1628268"/>
    <lineage>
        <taxon>Eukaryota</taxon>
        <taxon>Sar</taxon>
        <taxon>Alveolata</taxon>
        <taxon>Dinophyceae</taxon>
        <taxon>Suessiales</taxon>
        <taxon>Symbiodiniaceae</taxon>
        <taxon>Symbiodinium</taxon>
    </lineage>
</organism>
<feature type="non-terminal residue" evidence="2">
    <location>
        <position position="261"/>
    </location>
</feature>